<dbReference type="AlphaFoldDB" id="A0ABD5WG09"/>
<dbReference type="Gene3D" id="3.60.21.10">
    <property type="match status" value="1"/>
</dbReference>
<evidence type="ECO:0008006" key="3">
    <source>
        <dbReference type="Google" id="ProtNLM"/>
    </source>
</evidence>
<dbReference type="InterPro" id="IPR029052">
    <property type="entry name" value="Metallo-depent_PP-like"/>
</dbReference>
<gene>
    <name evidence="1" type="ORF">ACFQJ6_02490</name>
</gene>
<sequence length="126" mass="13927">MTRNVDADFLGKWRRLYLPDQEQQSGFVFAHVSDLHGQLVSGHQVYYNNPRNSLDLDFDGDEKRIEHGGGVPVLTAKLDQLRDASDDVLTLMSGDTFHGTAVTTYTDGRATGTTRTRPSRTGTSAI</sequence>
<dbReference type="RefSeq" id="WP_382208691.1">
    <property type="nucleotide sequence ID" value="NZ_JBHSZH010000002.1"/>
</dbReference>
<evidence type="ECO:0000313" key="1">
    <source>
        <dbReference type="EMBL" id="MFC7079173.1"/>
    </source>
</evidence>
<keyword evidence="2" id="KW-1185">Reference proteome</keyword>
<name>A0ABD5WG09_9EURY</name>
<evidence type="ECO:0000313" key="2">
    <source>
        <dbReference type="Proteomes" id="UP001596407"/>
    </source>
</evidence>
<reference evidence="1 2" key="1">
    <citation type="journal article" date="2019" name="Int. J. Syst. Evol. Microbiol.">
        <title>The Global Catalogue of Microorganisms (GCM) 10K type strain sequencing project: providing services to taxonomists for standard genome sequencing and annotation.</title>
        <authorList>
            <consortium name="The Broad Institute Genomics Platform"/>
            <consortium name="The Broad Institute Genome Sequencing Center for Infectious Disease"/>
            <person name="Wu L."/>
            <person name="Ma J."/>
        </authorList>
    </citation>
    <scope>NUCLEOTIDE SEQUENCE [LARGE SCALE GENOMIC DNA]</scope>
    <source>
        <strain evidence="1 2">DT72</strain>
    </source>
</reference>
<proteinExistence type="predicted"/>
<dbReference type="SUPFAM" id="SSF56300">
    <property type="entry name" value="Metallo-dependent phosphatases"/>
    <property type="match status" value="1"/>
</dbReference>
<dbReference type="Proteomes" id="UP001596407">
    <property type="component" value="Unassembled WGS sequence"/>
</dbReference>
<dbReference type="EMBL" id="JBHSZH010000002">
    <property type="protein sequence ID" value="MFC7079173.1"/>
    <property type="molecule type" value="Genomic_DNA"/>
</dbReference>
<comment type="caution">
    <text evidence="1">The sequence shown here is derived from an EMBL/GenBank/DDBJ whole genome shotgun (WGS) entry which is preliminary data.</text>
</comment>
<organism evidence="1 2">
    <name type="scientific">Halorussus caseinilyticus</name>
    <dbReference type="NCBI Taxonomy" id="3034025"/>
    <lineage>
        <taxon>Archaea</taxon>
        <taxon>Methanobacteriati</taxon>
        <taxon>Methanobacteriota</taxon>
        <taxon>Stenosarchaea group</taxon>
        <taxon>Halobacteria</taxon>
        <taxon>Halobacteriales</taxon>
        <taxon>Haladaptataceae</taxon>
        <taxon>Halorussus</taxon>
    </lineage>
</organism>
<protein>
    <recommendedName>
        <fullName evidence="3">Calcineurin-like phosphoesterase domain-containing protein</fullName>
    </recommendedName>
</protein>
<accession>A0ABD5WG09</accession>